<organism evidence="2 3">
    <name type="scientific">candidate division TA06 bacterium DG_24</name>
    <dbReference type="NCBI Taxonomy" id="1703770"/>
    <lineage>
        <taxon>Bacteria</taxon>
        <taxon>Bacteria division TA06</taxon>
    </lineage>
</organism>
<evidence type="ECO:0000313" key="3">
    <source>
        <dbReference type="Proteomes" id="UP000052008"/>
    </source>
</evidence>
<protein>
    <recommendedName>
        <fullName evidence="1">Helix-turn-helix domain-containing protein</fullName>
    </recommendedName>
</protein>
<evidence type="ECO:0000259" key="1">
    <source>
        <dbReference type="Pfam" id="PF12728"/>
    </source>
</evidence>
<comment type="caution">
    <text evidence="2">The sequence shown here is derived from an EMBL/GenBank/DDBJ whole genome shotgun (WGS) entry which is preliminary data.</text>
</comment>
<accession>A0A0S7WUM6</accession>
<dbReference type="InterPro" id="IPR041657">
    <property type="entry name" value="HTH_17"/>
</dbReference>
<proteinExistence type="predicted"/>
<dbReference type="AlphaFoldDB" id="A0A0S7WUM6"/>
<dbReference type="Proteomes" id="UP000052008">
    <property type="component" value="Unassembled WGS sequence"/>
</dbReference>
<dbReference type="STRING" id="1703770.AMJ39_02835"/>
<reference evidence="2 3" key="1">
    <citation type="journal article" date="2015" name="Microbiome">
        <title>Genomic resolution of linkages in carbon, nitrogen, and sulfur cycling among widespread estuary sediment bacteria.</title>
        <authorList>
            <person name="Baker B.J."/>
            <person name="Lazar C.S."/>
            <person name="Teske A.P."/>
            <person name="Dick G.J."/>
        </authorList>
    </citation>
    <scope>NUCLEOTIDE SEQUENCE [LARGE SCALE GENOMIC DNA]</scope>
    <source>
        <strain evidence="2">DG_24</strain>
    </source>
</reference>
<gene>
    <name evidence="2" type="ORF">AMJ39_02835</name>
</gene>
<dbReference type="Pfam" id="PF12728">
    <property type="entry name" value="HTH_17"/>
    <property type="match status" value="1"/>
</dbReference>
<feature type="domain" description="Helix-turn-helix" evidence="1">
    <location>
        <begin position="13"/>
        <end position="59"/>
    </location>
</feature>
<evidence type="ECO:0000313" key="2">
    <source>
        <dbReference type="EMBL" id="KPJ53844.1"/>
    </source>
</evidence>
<name>A0A0S7WUM6_UNCT6</name>
<dbReference type="EMBL" id="LIZS01000011">
    <property type="protein sequence ID" value="KPJ53844.1"/>
    <property type="molecule type" value="Genomic_DNA"/>
</dbReference>
<sequence length="63" mass="7457">MPLAPESIDPRKLYTVFETAEILQLSEQTVRKHLRDAKLRGRKIGKRWHIRGAEIRRYIGELD</sequence>